<dbReference type="GO" id="GO:0006952">
    <property type="term" value="P:defense response"/>
    <property type="evidence" value="ECO:0007669"/>
    <property type="project" value="UniProtKB-KW"/>
</dbReference>
<feature type="compositionally biased region" description="Acidic residues" evidence="2">
    <location>
        <begin position="1"/>
        <end position="11"/>
    </location>
</feature>
<dbReference type="EMBL" id="RXIC02000024">
    <property type="protein sequence ID" value="KAB1211461.1"/>
    <property type="molecule type" value="Genomic_DNA"/>
</dbReference>
<dbReference type="PANTHER" id="PTHR36766:SF41">
    <property type="entry name" value="AAA+ ATPASE DOMAIN-CONTAINING PROTEIN"/>
    <property type="match status" value="1"/>
</dbReference>
<dbReference type="Pfam" id="PF00931">
    <property type="entry name" value="NB-ARC"/>
    <property type="match status" value="1"/>
</dbReference>
<accession>A0A6A1VFG4</accession>
<evidence type="ECO:0000259" key="3">
    <source>
        <dbReference type="Pfam" id="PF00931"/>
    </source>
</evidence>
<protein>
    <recommendedName>
        <fullName evidence="3">NB-ARC domain-containing protein</fullName>
    </recommendedName>
</protein>
<dbReference type="GO" id="GO:0043531">
    <property type="term" value="F:ADP binding"/>
    <property type="evidence" value="ECO:0007669"/>
    <property type="project" value="InterPro"/>
</dbReference>
<dbReference type="SUPFAM" id="SSF52540">
    <property type="entry name" value="P-loop containing nucleoside triphosphate hydrolases"/>
    <property type="match status" value="1"/>
</dbReference>
<dbReference type="PRINTS" id="PR00364">
    <property type="entry name" value="DISEASERSIST"/>
</dbReference>
<comment type="caution">
    <text evidence="4">The sequence shown here is derived from an EMBL/GenBank/DDBJ whole genome shotgun (WGS) entry which is preliminary data.</text>
</comment>
<dbReference type="Proteomes" id="UP000516437">
    <property type="component" value="Chromosome 6"/>
</dbReference>
<keyword evidence="1" id="KW-0611">Plant defense</keyword>
<feature type="compositionally biased region" description="Polar residues" evidence="2">
    <location>
        <begin position="12"/>
        <end position="25"/>
    </location>
</feature>
<feature type="region of interest" description="Disordered" evidence="2">
    <location>
        <begin position="1"/>
        <end position="52"/>
    </location>
</feature>
<feature type="compositionally biased region" description="Basic and acidic residues" evidence="2">
    <location>
        <begin position="35"/>
        <end position="47"/>
    </location>
</feature>
<reference evidence="4" key="3">
    <citation type="submission" date="2019-09" db="EMBL/GenBank/DDBJ databases">
        <authorList>
            <person name="Gao Z."/>
        </authorList>
    </citation>
    <scope>NUCLEOTIDE SEQUENCE</scope>
    <source>
        <tissue evidence="4">Leaves</tissue>
    </source>
</reference>
<dbReference type="InterPro" id="IPR002182">
    <property type="entry name" value="NB-ARC"/>
</dbReference>
<evidence type="ECO:0000256" key="1">
    <source>
        <dbReference type="ARBA" id="ARBA00022821"/>
    </source>
</evidence>
<organism evidence="4 6">
    <name type="scientific">Morella rubra</name>
    <name type="common">Chinese bayberry</name>
    <dbReference type="NCBI Taxonomy" id="262757"/>
    <lineage>
        <taxon>Eukaryota</taxon>
        <taxon>Viridiplantae</taxon>
        <taxon>Streptophyta</taxon>
        <taxon>Embryophyta</taxon>
        <taxon>Tracheophyta</taxon>
        <taxon>Spermatophyta</taxon>
        <taxon>Magnoliopsida</taxon>
        <taxon>eudicotyledons</taxon>
        <taxon>Gunneridae</taxon>
        <taxon>Pentapetalae</taxon>
        <taxon>rosids</taxon>
        <taxon>fabids</taxon>
        <taxon>Fagales</taxon>
        <taxon>Myricaceae</taxon>
        <taxon>Morella</taxon>
    </lineage>
</organism>
<dbReference type="InterPro" id="IPR027417">
    <property type="entry name" value="P-loop_NTPase"/>
</dbReference>
<dbReference type="Gene3D" id="3.40.50.300">
    <property type="entry name" value="P-loop containing nucleotide triphosphate hydrolases"/>
    <property type="match status" value="1"/>
</dbReference>
<dbReference type="AlphaFoldDB" id="A0A6A1VFG4"/>
<gene>
    <name evidence="5" type="ORF">CJ030_MR4G021344</name>
    <name evidence="4" type="ORF">CJ030_MR6G021349</name>
</gene>
<dbReference type="OrthoDB" id="1900634at2759"/>
<dbReference type="PANTHER" id="PTHR36766">
    <property type="entry name" value="PLANT BROAD-SPECTRUM MILDEW RESISTANCE PROTEIN RPW8"/>
    <property type="match status" value="1"/>
</dbReference>
<reference evidence="4 6" key="2">
    <citation type="journal article" date="2019" name="Plant Biotechnol. J.">
        <title>The red bayberry genome and genetic basis of sex determination.</title>
        <authorList>
            <person name="Jia H.M."/>
            <person name="Jia H.J."/>
            <person name="Cai Q.L."/>
            <person name="Wang Y."/>
            <person name="Zhao H.B."/>
            <person name="Yang W.F."/>
            <person name="Wang G.Y."/>
            <person name="Li Y.H."/>
            <person name="Zhan D.L."/>
            <person name="Shen Y.T."/>
            <person name="Niu Q.F."/>
            <person name="Chang L."/>
            <person name="Qiu J."/>
            <person name="Zhao L."/>
            <person name="Xie H.B."/>
            <person name="Fu W.Y."/>
            <person name="Jin J."/>
            <person name="Li X.W."/>
            <person name="Jiao Y."/>
            <person name="Zhou C.C."/>
            <person name="Tu T."/>
            <person name="Chai C.Y."/>
            <person name="Gao J.L."/>
            <person name="Fan L.J."/>
            <person name="van de Weg E."/>
            <person name="Wang J.Y."/>
            <person name="Gao Z.S."/>
        </authorList>
    </citation>
    <scope>NUCLEOTIDE SEQUENCE [LARGE SCALE GENOMIC DNA]</scope>
    <source>
        <tissue evidence="4">Leaves</tissue>
    </source>
</reference>
<name>A0A6A1VFG4_9ROSI</name>
<feature type="domain" description="NB-ARC" evidence="3">
    <location>
        <begin position="61"/>
        <end position="258"/>
    </location>
</feature>
<dbReference type="Proteomes" id="UP000516437">
    <property type="component" value="Chromosome 4"/>
</dbReference>
<reference evidence="4" key="1">
    <citation type="submission" date="2018-07" db="EMBL/GenBank/DDBJ databases">
        <authorList>
            <person name="Gao Z.-S."/>
            <person name="Jia H.-M."/>
            <person name="Jia H.-J."/>
            <person name="Cai Q.-L."/>
            <person name="Wang Y."/>
            <person name="Zhao H.-B."/>
        </authorList>
    </citation>
    <scope>NUCLEOTIDE SEQUENCE</scope>
    <source>
        <tissue evidence="4">Leaves</tissue>
    </source>
</reference>
<dbReference type="EMBL" id="RXIC02000022">
    <property type="protein sequence ID" value="KAB1216977.1"/>
    <property type="molecule type" value="Genomic_DNA"/>
</dbReference>
<evidence type="ECO:0000256" key="2">
    <source>
        <dbReference type="SAM" id="MobiDB-lite"/>
    </source>
</evidence>
<evidence type="ECO:0000313" key="5">
    <source>
        <dbReference type="EMBL" id="KAB1216977.1"/>
    </source>
</evidence>
<keyword evidence="6" id="KW-1185">Reference proteome</keyword>
<evidence type="ECO:0000313" key="4">
    <source>
        <dbReference type="EMBL" id="KAB1211461.1"/>
    </source>
</evidence>
<proteinExistence type="predicted"/>
<evidence type="ECO:0000313" key="6">
    <source>
        <dbReference type="Proteomes" id="UP000516437"/>
    </source>
</evidence>
<sequence>MDEAPEIEVDQNGESSNSNTISGEWSENGVPEEADNVKTRSQHEREGSSLQQNVYGFENEVMSLEKMLQRRQSDDQFMAIGIVGVQGVGKSTLCRALVNKIKTKFLPRIWVSMDIETNDSNEDGDSRKALVISMLECLGVEKEIIGSIGSEHGLHGLLYALHLQLHGKRYLVVLDGAWDSDKWYELLDSQITRSKKWDELLAYGFPKGYGGTVIVTSRSKEVAKKMIGSEKNLHHLLPLSEEESCWSIFRDAVVRAKKKFVDPPDSELEKEKKVLFLKCRGLPFAAKMMGEIASEQLPEE</sequence>